<evidence type="ECO:0000313" key="1">
    <source>
        <dbReference type="EMBL" id="ROH96536.1"/>
    </source>
</evidence>
<accession>A0ABX9XBA8</accession>
<dbReference type="Pfam" id="PF09697">
    <property type="entry name" value="Porph_ging"/>
    <property type="match status" value="1"/>
</dbReference>
<proteinExistence type="predicted"/>
<evidence type="ECO:0000313" key="2">
    <source>
        <dbReference type="Proteomes" id="UP000281899"/>
    </source>
</evidence>
<sequence>MYKKYTFKKVILLLFFLAYIIVPSQSLTIMYELVYRPSTLYKKTKSKIYYLDILNQESVFRDDTRKKSDSMIYYGNGYGMGYPNINEQIYLKKNLKSNQFFRYFTSMISRDKFYIPITNVMNWTLTDDIRMIGNIKCQKAETTYGDRHWTAWFSHEIQISEGPYIFHGLPGLIIEIYDDKEDYLFRLIKTQKFDHKNLYTSEENGGKEINWEVFKKLMQDFYNDPYAYIKTSGYKAMTDDGNGGMKKLNFRESTFEIQKSLREKNNPIELNQKIDFK</sequence>
<dbReference type="InterPro" id="IPR005901">
    <property type="entry name" value="GLPGLI"/>
</dbReference>
<protein>
    <submittedName>
        <fullName evidence="1">GLPGLI family protein</fullName>
    </submittedName>
</protein>
<gene>
    <name evidence="1" type="ORF">EGI15_01700</name>
</gene>
<reference evidence="1 2" key="1">
    <citation type="submission" date="2018-11" db="EMBL/GenBank/DDBJ databases">
        <title>Proposal to divide the Flavobacteriaceae and reorganize its genera based on Amino Acid Identity values calculated from whole genome sequences.</title>
        <authorList>
            <person name="Nicholson A.C."/>
            <person name="Gulvik C.A."/>
            <person name="Whitney A.M."/>
            <person name="Humrighouse B.W."/>
            <person name="Bell M."/>
            <person name="Holmes B."/>
            <person name="Steigerwalt A."/>
            <person name="Villarma A."/>
            <person name="Sheth M."/>
            <person name="Batra D."/>
            <person name="Pryor J."/>
            <person name="Bernardet J.-F."/>
            <person name="Hugo C."/>
            <person name="Kampfer P."/>
            <person name="Newman J."/>
            <person name="Mcquiston J.R."/>
        </authorList>
    </citation>
    <scope>NUCLEOTIDE SEQUENCE [LARGE SCALE GENOMIC DNA]</scope>
    <source>
        <strain evidence="1 2">G0235</strain>
    </source>
</reference>
<comment type="caution">
    <text evidence="1">The sequence shown here is derived from an EMBL/GenBank/DDBJ whole genome shotgun (WGS) entry which is preliminary data.</text>
</comment>
<name>A0ABX9XBA8_9FLAO</name>
<dbReference type="GeneID" id="301711377"/>
<dbReference type="Proteomes" id="UP000281899">
    <property type="component" value="Unassembled WGS sequence"/>
</dbReference>
<keyword evidence="2" id="KW-1185">Reference proteome</keyword>
<dbReference type="EMBL" id="RJTW01000002">
    <property type="protein sequence ID" value="ROH96536.1"/>
    <property type="molecule type" value="Genomic_DNA"/>
</dbReference>
<dbReference type="RefSeq" id="WP_123277755.1">
    <property type="nucleotide sequence ID" value="NZ_CP158807.1"/>
</dbReference>
<organism evidence="1 2">
    <name type="scientific">Chryseobacterium cucumeris</name>
    <dbReference type="NCBI Taxonomy" id="1813611"/>
    <lineage>
        <taxon>Bacteria</taxon>
        <taxon>Pseudomonadati</taxon>
        <taxon>Bacteroidota</taxon>
        <taxon>Flavobacteriia</taxon>
        <taxon>Flavobacteriales</taxon>
        <taxon>Weeksellaceae</taxon>
        <taxon>Chryseobacterium group</taxon>
        <taxon>Chryseobacterium</taxon>
    </lineage>
</organism>
<dbReference type="NCBIfam" id="TIGR01200">
    <property type="entry name" value="GLPGLI"/>
    <property type="match status" value="1"/>
</dbReference>